<dbReference type="EC" id="3.4.-.-" evidence="3"/>
<dbReference type="EMBL" id="JBHULZ010000041">
    <property type="protein sequence ID" value="MFD2698802.1"/>
    <property type="molecule type" value="Genomic_DNA"/>
</dbReference>
<dbReference type="InterPro" id="IPR053145">
    <property type="entry name" value="AB_hydrolase_Est10"/>
</dbReference>
<organism evidence="3 4">
    <name type="scientific">Mesonia sediminis</name>
    <dbReference type="NCBI Taxonomy" id="1703946"/>
    <lineage>
        <taxon>Bacteria</taxon>
        <taxon>Pseudomonadati</taxon>
        <taxon>Bacteroidota</taxon>
        <taxon>Flavobacteriia</taxon>
        <taxon>Flavobacteriales</taxon>
        <taxon>Flavobacteriaceae</taxon>
        <taxon>Mesonia</taxon>
    </lineage>
</organism>
<feature type="chain" id="PRO_5047030901" evidence="1">
    <location>
        <begin position="19"/>
        <end position="450"/>
    </location>
</feature>
<protein>
    <submittedName>
        <fullName evidence="3">Alpha/beta hydrolase family protein</fullName>
        <ecNumber evidence="3">3.4.-.-</ecNumber>
    </submittedName>
</protein>
<evidence type="ECO:0000313" key="3">
    <source>
        <dbReference type="EMBL" id="MFD2698802.1"/>
    </source>
</evidence>
<reference evidence="4" key="1">
    <citation type="journal article" date="2019" name="Int. J. Syst. Evol. Microbiol.">
        <title>The Global Catalogue of Microorganisms (GCM) 10K type strain sequencing project: providing services to taxonomists for standard genome sequencing and annotation.</title>
        <authorList>
            <consortium name="The Broad Institute Genomics Platform"/>
            <consortium name="The Broad Institute Genome Sequencing Center for Infectious Disease"/>
            <person name="Wu L."/>
            <person name="Ma J."/>
        </authorList>
    </citation>
    <scope>NUCLEOTIDE SEQUENCE [LARGE SCALE GENOMIC DNA]</scope>
    <source>
        <strain evidence="4">KCTC 42255</strain>
    </source>
</reference>
<keyword evidence="4" id="KW-1185">Reference proteome</keyword>
<dbReference type="InterPro" id="IPR029058">
    <property type="entry name" value="AB_hydrolase_fold"/>
</dbReference>
<keyword evidence="3" id="KW-0378">Hydrolase</keyword>
<feature type="domain" description="Serine aminopeptidase S33" evidence="2">
    <location>
        <begin position="186"/>
        <end position="412"/>
    </location>
</feature>
<dbReference type="SUPFAM" id="SSF53474">
    <property type="entry name" value="alpha/beta-Hydrolases"/>
    <property type="match status" value="1"/>
</dbReference>
<sequence>MKYYFTLILLIASTTAMTAQEFEGSWYGVLQAGGQRLNLSFHINKTTQGFTTTMDSPDQNAKGIPVKVTRIEGDKLHLEAPQLALRYSGEIRMDTLFGTFAQGGFSTPLNLTRTKPAQLRPQEPREPFPYIVKEVSFKNKEGGVRLAGSLTLPNATDDFPAAILLSGSGPQDRDESLMGHKPFLVIADFLTRNGIAVLRYDDRGVGESTGDFSKASLSDLVSDAASALSFLKNHDQIKEIGLIGHSEGGLVAAILASDNANVDFIVSLAGPGVPLDELLITQNKELSLALGFTEEQVQPRLEFNQRMFDLIKNIDEETALNQAVNDFFNEEKINSAQKRNELKQQFLSPGIRSLIKTNPALYWSKIEVPILALNGALDLQVNAKDNLPAIQNANSKGGSANVVVKNYPDLNHLFQKAKTGLPAEYGQIEQTIDPIVLQDILDFINRNIKR</sequence>
<dbReference type="PANTHER" id="PTHR43265:SF1">
    <property type="entry name" value="ESTERASE ESTD"/>
    <property type="match status" value="1"/>
</dbReference>
<dbReference type="PANTHER" id="PTHR43265">
    <property type="entry name" value="ESTERASE ESTD"/>
    <property type="match status" value="1"/>
</dbReference>
<keyword evidence="1" id="KW-0732">Signal</keyword>
<gene>
    <name evidence="3" type="ORF">ACFSQ0_12445</name>
</gene>
<accession>A0ABW5SGC6</accession>
<dbReference type="RefSeq" id="WP_379048740.1">
    <property type="nucleotide sequence ID" value="NZ_JBHULZ010000041.1"/>
</dbReference>
<evidence type="ECO:0000313" key="4">
    <source>
        <dbReference type="Proteomes" id="UP001597357"/>
    </source>
</evidence>
<dbReference type="Gene3D" id="3.40.50.1820">
    <property type="entry name" value="alpha/beta hydrolase"/>
    <property type="match status" value="1"/>
</dbReference>
<dbReference type="GO" id="GO:0016787">
    <property type="term" value="F:hydrolase activity"/>
    <property type="evidence" value="ECO:0007669"/>
    <property type="project" value="UniProtKB-KW"/>
</dbReference>
<evidence type="ECO:0000259" key="2">
    <source>
        <dbReference type="Pfam" id="PF12146"/>
    </source>
</evidence>
<name>A0ABW5SGC6_9FLAO</name>
<feature type="signal peptide" evidence="1">
    <location>
        <begin position="1"/>
        <end position="18"/>
    </location>
</feature>
<dbReference type="InterPro" id="IPR022742">
    <property type="entry name" value="Hydrolase_4"/>
</dbReference>
<comment type="caution">
    <text evidence="3">The sequence shown here is derived from an EMBL/GenBank/DDBJ whole genome shotgun (WGS) entry which is preliminary data.</text>
</comment>
<proteinExistence type="predicted"/>
<dbReference type="Pfam" id="PF12146">
    <property type="entry name" value="Hydrolase_4"/>
    <property type="match status" value="1"/>
</dbReference>
<dbReference type="Proteomes" id="UP001597357">
    <property type="component" value="Unassembled WGS sequence"/>
</dbReference>
<evidence type="ECO:0000256" key="1">
    <source>
        <dbReference type="SAM" id="SignalP"/>
    </source>
</evidence>